<dbReference type="KEGG" id="vg:80543637"/>
<keyword evidence="2" id="KW-1185">Reference proteome</keyword>
<proteinExistence type="predicted"/>
<dbReference type="Proteomes" id="UP001162098">
    <property type="component" value="Segment"/>
</dbReference>
<dbReference type="SUPFAM" id="SSF56399">
    <property type="entry name" value="ADP-ribosylation"/>
    <property type="match status" value="1"/>
</dbReference>
<organism evidence="1 2">
    <name type="scientific">Medusavirus stheno T3</name>
    <dbReference type="NCBI Taxonomy" id="3069717"/>
    <lineage>
        <taxon>Viruses</taxon>
        <taxon>Varidnaviria</taxon>
        <taxon>Bamfordvirae</taxon>
        <taxon>Nucleocytoviricota</taxon>
        <taxon>Megaviricetes</taxon>
        <taxon>Mamonoviridae</taxon>
        <taxon>Medusavirus</taxon>
        <taxon>Medusavirus sthenus</taxon>
    </lineage>
</organism>
<sequence>MSKRSAALDQFLKTRKRIREMKAEASSVPEGKSHIESLLQLYHDLLRRAESNIICPPEIIDGYFLRRLAVYHEVLHKYGRAPHNLEELRKDLLERSRQRNEDAKAAWRRAFEEHCSDSTIPLYYVRPSAFTRFSGDHYTPVSQVPLLSHLQDHPTLLLETKAWLEFQASRYRDSLTQEQRLALAAYCFRDYVEVWQAFNDNKVPQCEKAAAIAAAFDQPWTQQHTLPRRMCVFEGQGFHDQENDIAALQLTEDQLPYTLHSRRPRSTSLVPNIALLYTGGSIKQYKPFEPPVSQWISISPREAGSFGDWANHHRLAMAGGCLVRYQIVSDIPAMSMWTTANYLPEEAEVLLPPGCTVTIFKIERNVEMATRRIDDPSVRLPQCFYDVYHAYLSWEK</sequence>
<accession>A0A7S7YER2</accession>
<dbReference type="EMBL" id="MW018138">
    <property type="protein sequence ID" value="QPB44441.1"/>
    <property type="molecule type" value="Genomic_DNA"/>
</dbReference>
<protein>
    <submittedName>
        <fullName evidence="1">Uncharacterized protein</fullName>
    </submittedName>
</protein>
<reference evidence="1 2" key="1">
    <citation type="submission" date="2020-09" db="EMBL/GenBank/DDBJ databases">
        <authorList>
            <person name="Zhang R."/>
            <person name="Garcia K."/>
            <person name="Ogata H."/>
        </authorList>
    </citation>
    <scope>NUCLEOTIDE SEQUENCE [LARGE SCALE GENOMIC DNA]</scope>
    <source>
        <strain evidence="2">stheno</strain>
    </source>
</reference>
<evidence type="ECO:0000313" key="2">
    <source>
        <dbReference type="Proteomes" id="UP001162098"/>
    </source>
</evidence>
<name>A0A7S7YER2_9VIRU</name>
<dbReference type="Gene3D" id="3.90.176.10">
    <property type="entry name" value="Toxin ADP-ribosyltransferase, Chain A, domain 1"/>
    <property type="match status" value="1"/>
</dbReference>
<evidence type="ECO:0000313" key="1">
    <source>
        <dbReference type="EMBL" id="QPB44441.1"/>
    </source>
</evidence>